<keyword evidence="3" id="KW-1185">Reference proteome</keyword>
<gene>
    <name evidence="2" type="ORF">SAMN05421771_2504</name>
</gene>
<keyword evidence="2" id="KW-0808">Transferase</keyword>
<feature type="domain" description="Glycosyltransferase 2-like" evidence="1">
    <location>
        <begin position="7"/>
        <end position="164"/>
    </location>
</feature>
<dbReference type="InterPro" id="IPR001173">
    <property type="entry name" value="Glyco_trans_2-like"/>
</dbReference>
<dbReference type="Pfam" id="PF00535">
    <property type="entry name" value="Glycos_transf_2"/>
    <property type="match status" value="1"/>
</dbReference>
<dbReference type="RefSeq" id="WP_089839430.1">
    <property type="nucleotide sequence ID" value="NZ_FOZL01000001.1"/>
</dbReference>
<name>A0A1I6MF86_9BACT</name>
<dbReference type="Proteomes" id="UP000199024">
    <property type="component" value="Unassembled WGS sequence"/>
</dbReference>
<reference evidence="2 3" key="1">
    <citation type="submission" date="2016-10" db="EMBL/GenBank/DDBJ databases">
        <authorList>
            <person name="de Groot N.N."/>
        </authorList>
    </citation>
    <scope>NUCLEOTIDE SEQUENCE [LARGE SCALE GENOMIC DNA]</scope>
    <source>
        <strain evidence="2 3">DSM 21001</strain>
    </source>
</reference>
<dbReference type="GO" id="GO:0016740">
    <property type="term" value="F:transferase activity"/>
    <property type="evidence" value="ECO:0007669"/>
    <property type="project" value="UniProtKB-KW"/>
</dbReference>
<protein>
    <submittedName>
        <fullName evidence="2">Glycosyltransferase involved in cell wall bisynthesis</fullName>
    </submittedName>
</protein>
<dbReference type="InterPro" id="IPR029044">
    <property type="entry name" value="Nucleotide-diphossugar_trans"/>
</dbReference>
<proteinExistence type="predicted"/>
<dbReference type="InterPro" id="IPR050256">
    <property type="entry name" value="Glycosyltransferase_2"/>
</dbReference>
<sequence>MSTSKISIVIPALNEHESIGQVVSEMPWNLIAECIVVDNGSTDATAAIAAAAGARVIQSQRGYGAACLAGSLAALPTSDILVYMDGDGSDVIAGLPALIGPIERNEADFVLGSRLLGTREEGSMLGSQVFAGHLVGTLVKLTSGFRYTDMGPFRAIRRSSFDQLGMSELTYGWNLEMQIRAVQKKLRIREIPVDYRKRIGGISKVSGDLRASAKAAVRIMEVLFRVTFNRKA</sequence>
<dbReference type="STRING" id="474950.SAMN05421771_2504"/>
<dbReference type="PANTHER" id="PTHR48090:SF7">
    <property type="entry name" value="RFBJ PROTEIN"/>
    <property type="match status" value="1"/>
</dbReference>
<dbReference type="EMBL" id="FOZL01000001">
    <property type="protein sequence ID" value="SFS14303.1"/>
    <property type="molecule type" value="Genomic_DNA"/>
</dbReference>
<evidence type="ECO:0000259" key="1">
    <source>
        <dbReference type="Pfam" id="PF00535"/>
    </source>
</evidence>
<organism evidence="2 3">
    <name type="scientific">Granulicella pectinivorans</name>
    <dbReference type="NCBI Taxonomy" id="474950"/>
    <lineage>
        <taxon>Bacteria</taxon>
        <taxon>Pseudomonadati</taxon>
        <taxon>Acidobacteriota</taxon>
        <taxon>Terriglobia</taxon>
        <taxon>Terriglobales</taxon>
        <taxon>Acidobacteriaceae</taxon>
        <taxon>Granulicella</taxon>
    </lineage>
</organism>
<dbReference type="Gene3D" id="3.90.550.10">
    <property type="entry name" value="Spore Coat Polysaccharide Biosynthesis Protein SpsA, Chain A"/>
    <property type="match status" value="1"/>
</dbReference>
<dbReference type="PANTHER" id="PTHR48090">
    <property type="entry name" value="UNDECAPRENYL-PHOSPHATE 4-DEOXY-4-FORMAMIDO-L-ARABINOSE TRANSFERASE-RELATED"/>
    <property type="match status" value="1"/>
</dbReference>
<dbReference type="AlphaFoldDB" id="A0A1I6MF86"/>
<dbReference type="SUPFAM" id="SSF53448">
    <property type="entry name" value="Nucleotide-diphospho-sugar transferases"/>
    <property type="match status" value="1"/>
</dbReference>
<dbReference type="CDD" id="cd04179">
    <property type="entry name" value="DPM_DPG-synthase_like"/>
    <property type="match status" value="1"/>
</dbReference>
<dbReference type="OrthoDB" id="9810303at2"/>
<evidence type="ECO:0000313" key="2">
    <source>
        <dbReference type="EMBL" id="SFS14303.1"/>
    </source>
</evidence>
<evidence type="ECO:0000313" key="3">
    <source>
        <dbReference type="Proteomes" id="UP000199024"/>
    </source>
</evidence>
<accession>A0A1I6MF86</accession>